<evidence type="ECO:0000313" key="2">
    <source>
        <dbReference type="EMBL" id="EZP84423.1"/>
    </source>
</evidence>
<dbReference type="InterPro" id="IPR003692">
    <property type="entry name" value="Hydantoinase_B"/>
</dbReference>
<evidence type="ECO:0000259" key="1">
    <source>
        <dbReference type="Pfam" id="PF02538"/>
    </source>
</evidence>
<accession>A0A031K5Z2</accession>
<dbReference type="PATRIC" id="fig|158500.4.peg.183"/>
<gene>
    <name evidence="2" type="ORF">BV97_00174</name>
</gene>
<organism evidence="2 3">
    <name type="scientific">Novosphingobium resinovorum</name>
    <dbReference type="NCBI Taxonomy" id="158500"/>
    <lineage>
        <taxon>Bacteria</taxon>
        <taxon>Pseudomonadati</taxon>
        <taxon>Pseudomonadota</taxon>
        <taxon>Alphaproteobacteria</taxon>
        <taxon>Sphingomonadales</taxon>
        <taxon>Sphingomonadaceae</taxon>
        <taxon>Novosphingobium</taxon>
    </lineage>
</organism>
<comment type="caution">
    <text evidence="2">The sequence shown here is derived from an EMBL/GenBank/DDBJ whole genome shotgun (WGS) entry which is preliminary data.</text>
</comment>
<protein>
    <submittedName>
        <fullName evidence="2">Hydantoinase B/oxoprolinase</fullName>
    </submittedName>
</protein>
<sequence length="62" mass="6511">MFLANDPDHGGGHLTDYCVYGPVYDGNGELVCIQTPQAHQGNTGDKDPGGFSLDAADLFVKA</sequence>
<evidence type="ECO:0000313" key="3">
    <source>
        <dbReference type="Proteomes" id="UP000024329"/>
    </source>
</evidence>
<proteinExistence type="predicted"/>
<feature type="domain" description="Hydantoinase B/oxoprolinase" evidence="1">
    <location>
        <begin position="1"/>
        <end position="59"/>
    </location>
</feature>
<dbReference type="GO" id="GO:0003824">
    <property type="term" value="F:catalytic activity"/>
    <property type="evidence" value="ECO:0007669"/>
    <property type="project" value="InterPro"/>
</dbReference>
<name>A0A031K5Z2_9SPHN</name>
<reference evidence="2 3" key="1">
    <citation type="submission" date="2014-03" db="EMBL/GenBank/DDBJ databases">
        <title>Whole genome sequence of Novosphingobium resinovorum KF1.</title>
        <authorList>
            <person name="Gan H.M."/>
            <person name="Gan H.Y."/>
            <person name="Chew T.H."/>
            <person name="Savka M.A."/>
        </authorList>
    </citation>
    <scope>NUCLEOTIDE SEQUENCE [LARGE SCALE GENOMIC DNA]</scope>
    <source>
        <strain evidence="2 3">KF1</strain>
    </source>
</reference>
<dbReference type="Proteomes" id="UP000024329">
    <property type="component" value="Unassembled WGS sequence"/>
</dbReference>
<dbReference type="AlphaFoldDB" id="A0A031K5Z2"/>
<dbReference type="EMBL" id="JFYZ01000001">
    <property type="protein sequence ID" value="EZP84423.1"/>
    <property type="molecule type" value="Genomic_DNA"/>
</dbReference>
<dbReference type="Pfam" id="PF02538">
    <property type="entry name" value="Hydantoinase_B"/>
    <property type="match status" value="1"/>
</dbReference>